<gene>
    <name evidence="10" type="primary">idi</name>
    <name evidence="13" type="ORF">CHT91_11325</name>
</gene>
<feature type="domain" description="Nudix hydrolase" evidence="12">
    <location>
        <begin position="48"/>
        <end position="189"/>
    </location>
</feature>
<comment type="cofactor">
    <cofactor evidence="10">
        <name>Mn(2+)</name>
        <dbReference type="ChEBI" id="CHEBI:29035"/>
    </cofactor>
    <text evidence="10">Binds 1 Mn(2+) ion per subunit.</text>
</comment>
<organism evidence="13 14">
    <name type="scientific">Cutibacterium avidum</name>
    <dbReference type="NCBI Taxonomy" id="33010"/>
    <lineage>
        <taxon>Bacteria</taxon>
        <taxon>Bacillati</taxon>
        <taxon>Actinomycetota</taxon>
        <taxon>Actinomycetes</taxon>
        <taxon>Propionibacteriales</taxon>
        <taxon>Propionibacteriaceae</taxon>
        <taxon>Cutibacterium</taxon>
    </lineage>
</organism>
<dbReference type="PANTHER" id="PTHR10885">
    <property type="entry name" value="ISOPENTENYL-DIPHOSPHATE DELTA-ISOMERASE"/>
    <property type="match status" value="1"/>
</dbReference>
<dbReference type="GO" id="GO:0050992">
    <property type="term" value="P:dimethylallyl diphosphate biosynthetic process"/>
    <property type="evidence" value="ECO:0007669"/>
    <property type="project" value="UniProtKB-UniRule"/>
</dbReference>
<keyword evidence="7 10" id="KW-0464">Manganese</keyword>
<feature type="active site" evidence="10 11">
    <location>
        <position position="136"/>
    </location>
</feature>
<dbReference type="GO" id="GO:0046872">
    <property type="term" value="F:metal ion binding"/>
    <property type="evidence" value="ECO:0007669"/>
    <property type="project" value="UniProtKB-KW"/>
</dbReference>
<comment type="similarity">
    <text evidence="2 10">Belongs to the IPP isomerase type 1 family.</text>
</comment>
<comment type="cofactor">
    <cofactor evidence="10">
        <name>Mg(2+)</name>
        <dbReference type="ChEBI" id="CHEBI:18420"/>
    </cofactor>
    <text evidence="10">Binds 1 Mg(2+) ion per subunit. The magnesium ion binds only when substrate is bound.</text>
</comment>
<evidence type="ECO:0000256" key="7">
    <source>
        <dbReference type="ARBA" id="ARBA00023211"/>
    </source>
</evidence>
<keyword evidence="8 10" id="KW-0414">Isoprene biosynthesis</keyword>
<dbReference type="PIRSF" id="PIRSF018427">
    <property type="entry name" value="Isopntndiph_ism"/>
    <property type="match status" value="1"/>
</dbReference>
<evidence type="ECO:0000256" key="10">
    <source>
        <dbReference type="HAMAP-Rule" id="MF_00202"/>
    </source>
</evidence>
<dbReference type="Pfam" id="PF00293">
    <property type="entry name" value="NUDIX"/>
    <property type="match status" value="1"/>
</dbReference>
<evidence type="ECO:0000259" key="12">
    <source>
        <dbReference type="PROSITE" id="PS51462"/>
    </source>
</evidence>
<dbReference type="InterPro" id="IPR015797">
    <property type="entry name" value="NUDIX_hydrolase-like_dom_sf"/>
</dbReference>
<reference evidence="13 14" key="1">
    <citation type="submission" date="2017-07" db="EMBL/GenBank/DDBJ databases">
        <authorList>
            <person name="Sun Z.S."/>
            <person name="Albrecht U."/>
            <person name="Echele G."/>
            <person name="Lee C.C."/>
        </authorList>
    </citation>
    <scope>NUCLEOTIDE SEQUENCE [LARGE SCALE GENOMIC DNA]</scope>
    <source>
        <strain evidence="13 14">P16-029</strain>
    </source>
</reference>
<dbReference type="PROSITE" id="PS51462">
    <property type="entry name" value="NUDIX"/>
    <property type="match status" value="1"/>
</dbReference>
<dbReference type="GO" id="GO:0004452">
    <property type="term" value="F:isopentenyl-diphosphate delta-isomerase activity"/>
    <property type="evidence" value="ECO:0007669"/>
    <property type="project" value="UniProtKB-UniRule"/>
</dbReference>
<dbReference type="InterPro" id="IPR056375">
    <property type="entry name" value="Idi_bact"/>
</dbReference>
<protein>
    <recommendedName>
        <fullName evidence="3 10">Isopentenyl-diphosphate Delta-isomerase</fullName>
        <shortName evidence="10">IPP isomerase</shortName>
        <ecNumber evidence="3 10">5.3.3.2</ecNumber>
    </recommendedName>
    <alternativeName>
        <fullName evidence="10">IPP:DMAPP isomerase</fullName>
    </alternativeName>
    <alternativeName>
        <fullName evidence="10">Isopentenyl pyrophosphate isomerase</fullName>
    </alternativeName>
</protein>
<evidence type="ECO:0000256" key="3">
    <source>
        <dbReference type="ARBA" id="ARBA00012057"/>
    </source>
</evidence>
<comment type="subcellular location">
    <subcellularLocation>
        <location evidence="10">Cytoplasm</location>
    </subcellularLocation>
</comment>
<dbReference type="InterPro" id="IPR011876">
    <property type="entry name" value="IsopentenylPP_isomerase_typ1"/>
</dbReference>
<dbReference type="AlphaFoldDB" id="A0A3E2DA59"/>
<evidence type="ECO:0000256" key="6">
    <source>
        <dbReference type="ARBA" id="ARBA00022842"/>
    </source>
</evidence>
<dbReference type="CDD" id="cd02885">
    <property type="entry name" value="NUDIX_IPP_Isomerase"/>
    <property type="match status" value="1"/>
</dbReference>
<dbReference type="NCBIfam" id="TIGR02150">
    <property type="entry name" value="IPP_isom_1"/>
    <property type="match status" value="1"/>
</dbReference>
<evidence type="ECO:0000313" key="14">
    <source>
        <dbReference type="Proteomes" id="UP000259211"/>
    </source>
</evidence>
<feature type="binding site" evidence="10">
    <location>
        <position position="105"/>
    </location>
    <ligand>
        <name>Mg(2+)</name>
        <dbReference type="ChEBI" id="CHEBI:18420"/>
    </ligand>
</feature>
<evidence type="ECO:0000256" key="4">
    <source>
        <dbReference type="ARBA" id="ARBA00022490"/>
    </source>
</evidence>
<dbReference type="SUPFAM" id="SSF55811">
    <property type="entry name" value="Nudix"/>
    <property type="match status" value="1"/>
</dbReference>
<evidence type="ECO:0000256" key="9">
    <source>
        <dbReference type="ARBA" id="ARBA00023235"/>
    </source>
</evidence>
<dbReference type="InterPro" id="IPR000086">
    <property type="entry name" value="NUDIX_hydrolase_dom"/>
</dbReference>
<feature type="binding site" evidence="10">
    <location>
        <position position="50"/>
    </location>
    <ligand>
        <name>Mn(2+)</name>
        <dbReference type="ChEBI" id="CHEBI:29035"/>
    </ligand>
</feature>
<keyword evidence="5 10" id="KW-0479">Metal-binding</keyword>
<dbReference type="Proteomes" id="UP000259211">
    <property type="component" value="Unassembled WGS sequence"/>
</dbReference>
<dbReference type="EC" id="5.3.3.2" evidence="3 10"/>
<feature type="binding site" evidence="10">
    <location>
        <position position="134"/>
    </location>
    <ligand>
        <name>Mn(2+)</name>
        <dbReference type="ChEBI" id="CHEBI:29035"/>
    </ligand>
</feature>
<comment type="catalytic activity">
    <reaction evidence="10">
        <text>isopentenyl diphosphate = dimethylallyl diphosphate</text>
        <dbReference type="Rhea" id="RHEA:23284"/>
        <dbReference type="ChEBI" id="CHEBI:57623"/>
        <dbReference type="ChEBI" id="CHEBI:128769"/>
        <dbReference type="EC" id="5.3.3.2"/>
    </reaction>
</comment>
<dbReference type="GO" id="GO:0005737">
    <property type="term" value="C:cytoplasm"/>
    <property type="evidence" value="ECO:0007669"/>
    <property type="project" value="UniProtKB-SubCell"/>
</dbReference>
<dbReference type="EMBL" id="NOWI01000011">
    <property type="protein sequence ID" value="RFT42248.1"/>
    <property type="molecule type" value="Genomic_DNA"/>
</dbReference>
<dbReference type="RefSeq" id="WP_117189728.1">
    <property type="nucleotide sequence ID" value="NZ_NOWI01000011.1"/>
</dbReference>
<proteinExistence type="inferred from homology"/>
<feature type="binding site" evidence="10">
    <location>
        <position position="87"/>
    </location>
    <ligand>
        <name>Mn(2+)</name>
        <dbReference type="ChEBI" id="CHEBI:29035"/>
    </ligand>
</feature>
<feature type="active site" evidence="10 11">
    <location>
        <position position="85"/>
    </location>
</feature>
<dbReference type="GO" id="GO:0008299">
    <property type="term" value="P:isoprenoid biosynthetic process"/>
    <property type="evidence" value="ECO:0007669"/>
    <property type="project" value="UniProtKB-UniRule"/>
</dbReference>
<sequence length="202" mass="22228">MSHHDGEDGGTPAHDADSVHDDLVILLDDDGNQVGTAPRATVHSQHTPRHLAFSCHVLDVGGRVLLTRRALTKVAWPGVWTNTCCGHPRVGETIIDAAVRRTHQELGLDLDPRRMRIVLPGFSYRATDAGGIVEDELCPVVVARLSLPEELVELNPDPDEVEEVTWVGWQDMYGLARSMPALLSPWAVEQMLEFGPELPVVR</sequence>
<feature type="binding site" evidence="10">
    <location>
        <position position="43"/>
    </location>
    <ligand>
        <name>Mn(2+)</name>
        <dbReference type="ChEBI" id="CHEBI:29035"/>
    </ligand>
</feature>
<dbReference type="HAMAP" id="MF_00202">
    <property type="entry name" value="Idi"/>
    <property type="match status" value="1"/>
</dbReference>
<dbReference type="NCBIfam" id="NF002995">
    <property type="entry name" value="PRK03759.1"/>
    <property type="match status" value="1"/>
</dbReference>
<name>A0A3E2DA59_9ACTN</name>
<dbReference type="PANTHER" id="PTHR10885:SF0">
    <property type="entry name" value="ISOPENTENYL-DIPHOSPHATE DELTA-ISOMERASE"/>
    <property type="match status" value="1"/>
</dbReference>
<keyword evidence="4 10" id="KW-0963">Cytoplasm</keyword>
<accession>A0A3E2DA59</accession>
<evidence type="ECO:0000256" key="11">
    <source>
        <dbReference type="PIRSR" id="PIRSR018427-1"/>
    </source>
</evidence>
<comment type="function">
    <text evidence="10">Catalyzes the 1,3-allylic rearrangement of the homoallylic substrate isopentenyl (IPP) to its highly electrophilic allylic isomer, dimethylallyl diphosphate (DMAPP).</text>
</comment>
<evidence type="ECO:0000256" key="1">
    <source>
        <dbReference type="ARBA" id="ARBA00004826"/>
    </source>
</evidence>
<keyword evidence="9 10" id="KW-0413">Isomerase</keyword>
<evidence type="ECO:0000313" key="13">
    <source>
        <dbReference type="EMBL" id="RFT42248.1"/>
    </source>
</evidence>
<evidence type="ECO:0000256" key="2">
    <source>
        <dbReference type="ARBA" id="ARBA00007579"/>
    </source>
</evidence>
<dbReference type="UniPathway" id="UPA00059">
    <property type="reaction ID" value="UER00104"/>
</dbReference>
<comment type="caution">
    <text evidence="13">The sequence shown here is derived from an EMBL/GenBank/DDBJ whole genome shotgun (WGS) entry which is preliminary data.</text>
</comment>
<evidence type="ECO:0000256" key="8">
    <source>
        <dbReference type="ARBA" id="ARBA00023229"/>
    </source>
</evidence>
<keyword evidence="6 10" id="KW-0460">Magnesium</keyword>
<dbReference type="Gene3D" id="3.90.79.10">
    <property type="entry name" value="Nucleoside Triphosphate Pyrophosphohydrolase"/>
    <property type="match status" value="1"/>
</dbReference>
<evidence type="ECO:0000256" key="5">
    <source>
        <dbReference type="ARBA" id="ARBA00022723"/>
    </source>
</evidence>
<feature type="binding site" evidence="10">
    <location>
        <position position="136"/>
    </location>
    <ligand>
        <name>Mn(2+)</name>
        <dbReference type="ChEBI" id="CHEBI:29035"/>
    </ligand>
</feature>
<comment type="pathway">
    <text evidence="1 10">Isoprenoid biosynthesis; dimethylallyl diphosphate biosynthesis; dimethylallyl diphosphate from isopentenyl diphosphate: step 1/1.</text>
</comment>